<sequence length="60" mass="6891">MVKEEANNEVLTWNGFKPYKPNKIDVFLAKVFPRDISAPTFLGLVTVFSLVMSCRGRMKR</sequence>
<comment type="caution">
    <text evidence="2">The sequence shown here is derived from an EMBL/GenBank/DDBJ whole genome shotgun (WGS) entry which is preliminary data.</text>
</comment>
<protein>
    <submittedName>
        <fullName evidence="2">Uncharacterized protein</fullName>
    </submittedName>
</protein>
<keyword evidence="1" id="KW-0812">Transmembrane</keyword>
<name>A0A6V7XLJ9_MELEN</name>
<gene>
    <name evidence="2" type="ORF">MENT_LOCUS53582</name>
</gene>
<dbReference type="EMBL" id="CAJEWN010001804">
    <property type="protein sequence ID" value="CAD2200138.1"/>
    <property type="molecule type" value="Genomic_DNA"/>
</dbReference>
<evidence type="ECO:0000313" key="2">
    <source>
        <dbReference type="EMBL" id="CAD2200138.1"/>
    </source>
</evidence>
<keyword evidence="1" id="KW-0472">Membrane</keyword>
<organism evidence="2 3">
    <name type="scientific">Meloidogyne enterolobii</name>
    <name type="common">Root-knot nematode worm</name>
    <name type="synonym">Meloidogyne mayaguensis</name>
    <dbReference type="NCBI Taxonomy" id="390850"/>
    <lineage>
        <taxon>Eukaryota</taxon>
        <taxon>Metazoa</taxon>
        <taxon>Ecdysozoa</taxon>
        <taxon>Nematoda</taxon>
        <taxon>Chromadorea</taxon>
        <taxon>Rhabditida</taxon>
        <taxon>Tylenchina</taxon>
        <taxon>Tylenchomorpha</taxon>
        <taxon>Tylenchoidea</taxon>
        <taxon>Meloidogynidae</taxon>
        <taxon>Meloidogyninae</taxon>
        <taxon>Meloidogyne</taxon>
    </lineage>
</organism>
<reference evidence="2 3" key="1">
    <citation type="submission" date="2020-08" db="EMBL/GenBank/DDBJ databases">
        <authorList>
            <person name="Koutsovoulos G."/>
            <person name="Danchin GJ E."/>
        </authorList>
    </citation>
    <scope>NUCLEOTIDE SEQUENCE [LARGE SCALE GENOMIC DNA]</scope>
</reference>
<proteinExistence type="predicted"/>
<dbReference type="AlphaFoldDB" id="A0A6V7XLJ9"/>
<evidence type="ECO:0000313" key="3">
    <source>
        <dbReference type="Proteomes" id="UP000580250"/>
    </source>
</evidence>
<accession>A0A6V7XLJ9</accession>
<evidence type="ECO:0000256" key="1">
    <source>
        <dbReference type="SAM" id="Phobius"/>
    </source>
</evidence>
<dbReference type="Proteomes" id="UP000580250">
    <property type="component" value="Unassembled WGS sequence"/>
</dbReference>
<feature type="transmembrane region" description="Helical" evidence="1">
    <location>
        <begin position="36"/>
        <end position="54"/>
    </location>
</feature>
<keyword evidence="1" id="KW-1133">Transmembrane helix</keyword>